<keyword evidence="2 8" id="KW-0147">Chitin-binding</keyword>
<dbReference type="AlphaFoldDB" id="A0A6A6JTW5"/>
<evidence type="ECO:0000256" key="9">
    <source>
        <dbReference type="SAM" id="MobiDB-lite"/>
    </source>
</evidence>
<dbReference type="GeneID" id="54546124"/>
<evidence type="ECO:0000313" key="12">
    <source>
        <dbReference type="EMBL" id="KAF2280022.1"/>
    </source>
</evidence>
<keyword evidence="7" id="KW-0170">Cobalt</keyword>
<reference evidence="12" key="1">
    <citation type="journal article" date="2020" name="Stud. Mycol.">
        <title>101 Dothideomycetes genomes: a test case for predicting lifestyles and emergence of pathogens.</title>
        <authorList>
            <person name="Haridas S."/>
            <person name="Albert R."/>
            <person name="Binder M."/>
            <person name="Bloem J."/>
            <person name="Labutti K."/>
            <person name="Salamov A."/>
            <person name="Andreopoulos B."/>
            <person name="Baker S."/>
            <person name="Barry K."/>
            <person name="Bills G."/>
            <person name="Bluhm B."/>
            <person name="Cannon C."/>
            <person name="Castanera R."/>
            <person name="Culley D."/>
            <person name="Daum C."/>
            <person name="Ezra D."/>
            <person name="Gonzalez J."/>
            <person name="Henrissat B."/>
            <person name="Kuo A."/>
            <person name="Liang C."/>
            <person name="Lipzen A."/>
            <person name="Lutzoni F."/>
            <person name="Magnuson J."/>
            <person name="Mondo S."/>
            <person name="Nolan M."/>
            <person name="Ohm R."/>
            <person name="Pangilinan J."/>
            <person name="Park H.-J."/>
            <person name="Ramirez L."/>
            <person name="Alfaro M."/>
            <person name="Sun H."/>
            <person name="Tritt A."/>
            <person name="Yoshinaga Y."/>
            <person name="Zwiers L.-H."/>
            <person name="Turgeon B."/>
            <person name="Goodwin S."/>
            <person name="Spatafora J."/>
            <person name="Crous P."/>
            <person name="Grigoriev I."/>
        </authorList>
    </citation>
    <scope>NUCLEOTIDE SEQUENCE</scope>
    <source>
        <strain evidence="12">CBS 379.55</strain>
    </source>
</reference>
<feature type="domain" description="Chitin-binding type-1" evidence="10">
    <location>
        <begin position="151"/>
        <end position="194"/>
    </location>
</feature>
<dbReference type="Gene3D" id="3.30.60.10">
    <property type="entry name" value="Endochitinase-like"/>
    <property type="match status" value="5"/>
</dbReference>
<dbReference type="CDD" id="cd00118">
    <property type="entry name" value="LysM"/>
    <property type="match status" value="1"/>
</dbReference>
<evidence type="ECO:0000256" key="6">
    <source>
        <dbReference type="ARBA" id="ARBA00023277"/>
    </source>
</evidence>
<dbReference type="GO" id="GO:0008061">
    <property type="term" value="F:chitin binding"/>
    <property type="evidence" value="ECO:0007669"/>
    <property type="project" value="UniProtKB-UniRule"/>
</dbReference>
<dbReference type="PANTHER" id="PTHR46471:SF2">
    <property type="entry name" value="CHITIN DEACETYLASE-RELATED"/>
    <property type="match status" value="1"/>
</dbReference>
<dbReference type="RefSeq" id="XP_033657561.1">
    <property type="nucleotide sequence ID" value="XM_033792949.1"/>
</dbReference>
<feature type="domain" description="LysM" evidence="11">
    <location>
        <begin position="40"/>
        <end position="87"/>
    </location>
</feature>
<keyword evidence="8" id="KW-1015">Disulfide bond</keyword>
<dbReference type="InterPro" id="IPR018392">
    <property type="entry name" value="LysM"/>
</dbReference>
<dbReference type="GO" id="GO:0046872">
    <property type="term" value="F:metal ion binding"/>
    <property type="evidence" value="ECO:0007669"/>
    <property type="project" value="UniProtKB-KW"/>
</dbReference>
<dbReference type="PANTHER" id="PTHR46471">
    <property type="entry name" value="CHITIN DEACETYLASE"/>
    <property type="match status" value="1"/>
</dbReference>
<feature type="disulfide bond" evidence="8">
    <location>
        <begin position="169"/>
        <end position="183"/>
    </location>
</feature>
<dbReference type="InterPro" id="IPR036779">
    <property type="entry name" value="LysM_dom_sf"/>
</dbReference>
<evidence type="ECO:0000256" key="5">
    <source>
        <dbReference type="ARBA" id="ARBA00022801"/>
    </source>
</evidence>
<comment type="caution">
    <text evidence="8">Lacks conserved residue(s) required for the propagation of feature annotation.</text>
</comment>
<feature type="domain" description="Chitin-binding type-1" evidence="10">
    <location>
        <begin position="229"/>
        <end position="274"/>
    </location>
</feature>
<feature type="region of interest" description="Disordered" evidence="9">
    <location>
        <begin position="206"/>
        <end position="227"/>
    </location>
</feature>
<organism evidence="12 13">
    <name type="scientific">Westerdykella ornata</name>
    <dbReference type="NCBI Taxonomy" id="318751"/>
    <lineage>
        <taxon>Eukaryota</taxon>
        <taxon>Fungi</taxon>
        <taxon>Dikarya</taxon>
        <taxon>Ascomycota</taxon>
        <taxon>Pezizomycotina</taxon>
        <taxon>Dothideomycetes</taxon>
        <taxon>Pleosporomycetidae</taxon>
        <taxon>Pleosporales</taxon>
        <taxon>Sporormiaceae</taxon>
        <taxon>Westerdykella</taxon>
    </lineage>
</organism>
<dbReference type="CDD" id="cd11618">
    <property type="entry name" value="ChtBD1_1"/>
    <property type="match status" value="1"/>
</dbReference>
<accession>A0A6A6JTW5</accession>
<feature type="disulfide bond" evidence="8">
    <location>
        <begin position="300"/>
        <end position="314"/>
    </location>
</feature>
<evidence type="ECO:0000259" key="10">
    <source>
        <dbReference type="PROSITE" id="PS50941"/>
    </source>
</evidence>
<dbReference type="InterPro" id="IPR001002">
    <property type="entry name" value="Chitin-bd_1"/>
</dbReference>
<evidence type="ECO:0000256" key="3">
    <source>
        <dbReference type="ARBA" id="ARBA00022723"/>
    </source>
</evidence>
<feature type="disulfide bond" evidence="8">
    <location>
        <begin position="355"/>
        <end position="369"/>
    </location>
</feature>
<keyword evidence="4" id="KW-0732">Signal</keyword>
<evidence type="ECO:0000313" key="13">
    <source>
        <dbReference type="Proteomes" id="UP000800097"/>
    </source>
</evidence>
<gene>
    <name evidence="12" type="ORF">EI97DRAFT_108160</name>
</gene>
<evidence type="ECO:0000256" key="8">
    <source>
        <dbReference type="PROSITE-ProRule" id="PRU00261"/>
    </source>
</evidence>
<feature type="domain" description="Chitin-binding type-1" evidence="10">
    <location>
        <begin position="281"/>
        <end position="327"/>
    </location>
</feature>
<dbReference type="GO" id="GO:0016787">
    <property type="term" value="F:hydrolase activity"/>
    <property type="evidence" value="ECO:0007669"/>
    <property type="project" value="UniProtKB-KW"/>
</dbReference>
<dbReference type="SUPFAM" id="SSF57016">
    <property type="entry name" value="Plant lectins/antimicrobial peptides"/>
    <property type="match status" value="5"/>
</dbReference>
<dbReference type="InterPro" id="IPR036861">
    <property type="entry name" value="Endochitinase-like_sf"/>
</dbReference>
<dbReference type="EMBL" id="ML986485">
    <property type="protein sequence ID" value="KAF2280022.1"/>
    <property type="molecule type" value="Genomic_DNA"/>
</dbReference>
<dbReference type="PROSITE" id="PS51782">
    <property type="entry name" value="LYSM"/>
    <property type="match status" value="1"/>
</dbReference>
<keyword evidence="5" id="KW-0378">Hydrolase</keyword>
<dbReference type="Gene3D" id="3.10.350.10">
    <property type="entry name" value="LysM domain"/>
    <property type="match status" value="1"/>
</dbReference>
<keyword evidence="3" id="KW-0479">Metal-binding</keyword>
<evidence type="ECO:0008006" key="14">
    <source>
        <dbReference type="Google" id="ProtNLM"/>
    </source>
</evidence>
<feature type="domain" description="Chitin-binding type-1" evidence="10">
    <location>
        <begin position="97"/>
        <end position="144"/>
    </location>
</feature>
<dbReference type="Proteomes" id="UP000800097">
    <property type="component" value="Unassembled WGS sequence"/>
</dbReference>
<keyword evidence="6" id="KW-0119">Carbohydrate metabolism</keyword>
<proteinExistence type="predicted"/>
<protein>
    <recommendedName>
        <fullName evidence="14">Carbohydrate-binding module family 18 protein</fullName>
    </recommendedName>
</protein>
<feature type="disulfide bond" evidence="8">
    <location>
        <begin position="118"/>
        <end position="132"/>
    </location>
</feature>
<evidence type="ECO:0000256" key="1">
    <source>
        <dbReference type="ARBA" id="ARBA00001941"/>
    </source>
</evidence>
<name>A0A6A6JTW5_WESOR</name>
<evidence type="ECO:0000259" key="11">
    <source>
        <dbReference type="PROSITE" id="PS51782"/>
    </source>
</evidence>
<sequence>MWKPTMALQLMVQHLGRVGLLLPLFASLAFASTPGITCRYFGLARDGDTCSILSQRYRISDRDLVDWNADRLTWENCDLIPGTEYCVASDRIPVSTDGLCGYASSVRAKCETSKFGECCSAAGYCGDSMDHCGIGNCQSGACVGAGSYSYDGLCGPLNGKICGGAWGVCCSRSGFCGSSTDHCGAGCYSGNCTISTTALNTASSTTTEATAPTSSQPTNSPSPSNTTTDGQCATNGKACNGSSFGDCCSSSGYCGNSDAYCGSGCNPSYGKCNKPTNISPDGTCGAIREYSCTNSNFGTCCSSSGYCGSAAAHCGQGCQPKYGKCITGQIPSNNGECGTSRGNYTCAGGPFDGTCCSIAGYCGSTVAHCAVGCQGDFGKCT</sequence>
<comment type="cofactor">
    <cofactor evidence="1">
        <name>Co(2+)</name>
        <dbReference type="ChEBI" id="CHEBI:48828"/>
    </cofactor>
</comment>
<evidence type="ECO:0000256" key="2">
    <source>
        <dbReference type="ARBA" id="ARBA00022669"/>
    </source>
</evidence>
<keyword evidence="13" id="KW-1185">Reference proteome</keyword>
<feature type="domain" description="Chitin-binding type-1" evidence="10">
    <location>
        <begin position="334"/>
        <end position="381"/>
    </location>
</feature>
<dbReference type="PROSITE" id="PS50941">
    <property type="entry name" value="CHIT_BIND_I_2"/>
    <property type="match status" value="5"/>
</dbReference>
<dbReference type="SMART" id="SM00270">
    <property type="entry name" value="ChtBD1"/>
    <property type="match status" value="5"/>
</dbReference>
<dbReference type="OrthoDB" id="1193027at2759"/>
<evidence type="ECO:0000256" key="4">
    <source>
        <dbReference type="ARBA" id="ARBA00022729"/>
    </source>
</evidence>
<evidence type="ECO:0000256" key="7">
    <source>
        <dbReference type="ARBA" id="ARBA00023285"/>
    </source>
</evidence>
<feature type="disulfide bond" evidence="8">
    <location>
        <begin position="247"/>
        <end position="261"/>
    </location>
</feature>
<dbReference type="Pfam" id="PF00187">
    <property type="entry name" value="Chitin_bind_1"/>
    <property type="match status" value="1"/>
</dbReference>